<dbReference type="PIRSF" id="PIRSF011570">
    <property type="entry name" value="SpoVAD"/>
    <property type="match status" value="1"/>
</dbReference>
<dbReference type="InterPro" id="IPR010894">
    <property type="entry name" value="SpoVAD"/>
</dbReference>
<protein>
    <submittedName>
        <fullName evidence="1">Stage V sporulation protein AD</fullName>
    </submittedName>
</protein>
<gene>
    <name evidence="1" type="primary">spoVAD</name>
    <name evidence="1" type="ORF">P5G51_012175</name>
</gene>
<keyword evidence="2" id="KW-1185">Reference proteome</keyword>
<dbReference type="NCBIfam" id="NF009069">
    <property type="entry name" value="PRK12404.1"/>
    <property type="match status" value="1"/>
</dbReference>
<comment type="caution">
    <text evidence="1">The sequence shown here is derived from an EMBL/GenBank/DDBJ whole genome shotgun (WGS) entry which is preliminary data.</text>
</comment>
<dbReference type="NCBIfam" id="TIGR02845">
    <property type="entry name" value="spore_V_AD"/>
    <property type="match status" value="1"/>
</dbReference>
<proteinExistence type="predicted"/>
<dbReference type="SUPFAM" id="SSF53901">
    <property type="entry name" value="Thiolase-like"/>
    <property type="match status" value="1"/>
</dbReference>
<sequence length="337" mass="36103">MLSGHRTWIFENKPVIISTGTVGGPFEANGNVPKSFDILHDDLWLQQDSFEKAQQKMMEEACQHAVKNSPIQKEQVEFFIGGDLTNQITPTTFAAKTIGVPYFGLFNACATSMEALALSAFIINSRGANYILNGTSSHNAAAERQFRYPTEYGGQKPPTAQWTVTGAGCSLLAQEGDGPIVTSATIGKVVDMGLTDAFNMGGAMAPAAVDTIIAHLQERDVDPSYYDLIITGDLGKIGRKVSLDLLQEKGIAINPDQYVDCGVTLYREDQPVLSGGSGAACSSVGVYGHFLKQMKQNKIKRILSVATGALHSPLSVQQKATIPCIAHAVSIEMGSDE</sequence>
<reference evidence="1 2" key="1">
    <citation type="submission" date="2023-10" db="EMBL/GenBank/DDBJ databases">
        <title>179-bfca-hs.</title>
        <authorList>
            <person name="Miliotis G."/>
            <person name="Sengupta P."/>
            <person name="Hameed A."/>
            <person name="Chuvochina M."/>
            <person name="Mcdonagh F."/>
            <person name="Simpson A.C."/>
            <person name="Singh N.K."/>
            <person name="Rekha P.D."/>
            <person name="Raman K."/>
            <person name="Hugenholtz P."/>
            <person name="Venkateswaran K."/>
        </authorList>
    </citation>
    <scope>NUCLEOTIDE SEQUENCE [LARGE SCALE GENOMIC DNA]</scope>
    <source>
        <strain evidence="1 2">179-BFC-A-HS</strain>
    </source>
</reference>
<dbReference type="Proteomes" id="UP001228376">
    <property type="component" value="Unassembled WGS sequence"/>
</dbReference>
<accession>A0ABU5CJD9</accession>
<dbReference type="InterPro" id="IPR038369">
    <property type="entry name" value="SpoVAD_sf"/>
</dbReference>
<dbReference type="EMBL" id="JAROCA020000001">
    <property type="protein sequence ID" value="MDY0406046.1"/>
    <property type="molecule type" value="Genomic_DNA"/>
</dbReference>
<name>A0ABU5CJD9_9BACI</name>
<dbReference type="RefSeq" id="WP_306067453.1">
    <property type="nucleotide sequence ID" value="NZ_JAROCA020000001.1"/>
</dbReference>
<evidence type="ECO:0000313" key="1">
    <source>
        <dbReference type="EMBL" id="MDY0406046.1"/>
    </source>
</evidence>
<dbReference type="Gene3D" id="3.40.47.40">
    <property type="entry name" value="Stage V sporulation protein AD"/>
    <property type="match status" value="1"/>
</dbReference>
<dbReference type="NCBIfam" id="NF006160">
    <property type="entry name" value="PRK08304.1"/>
    <property type="match status" value="1"/>
</dbReference>
<evidence type="ECO:0000313" key="2">
    <source>
        <dbReference type="Proteomes" id="UP001228376"/>
    </source>
</evidence>
<dbReference type="InterPro" id="IPR016039">
    <property type="entry name" value="Thiolase-like"/>
</dbReference>
<organism evidence="1 2">
    <name type="scientific">Tigheibacillus jepli</name>
    <dbReference type="NCBI Taxonomy" id="3035914"/>
    <lineage>
        <taxon>Bacteria</taxon>
        <taxon>Bacillati</taxon>
        <taxon>Bacillota</taxon>
        <taxon>Bacilli</taxon>
        <taxon>Bacillales</taxon>
        <taxon>Bacillaceae</taxon>
        <taxon>Tigheibacillus</taxon>
    </lineage>
</organism>
<dbReference type="Pfam" id="PF07451">
    <property type="entry name" value="SpoVAD"/>
    <property type="match status" value="1"/>
</dbReference>